<accession>C7NQX6</accession>
<dbReference type="RefSeq" id="WP_015789453.1">
    <property type="nucleotide sequence ID" value="NC_013158.1"/>
</dbReference>
<dbReference type="HOGENOM" id="CLU_002881_0_0_2"/>
<name>C7NQX6_HALUD</name>
<dbReference type="GO" id="GO:0009007">
    <property type="term" value="F:site-specific DNA-methyltransferase (adenine-specific) activity"/>
    <property type="evidence" value="ECO:0007669"/>
    <property type="project" value="UniProtKB-EC"/>
</dbReference>
<dbReference type="SUPFAM" id="SSF53335">
    <property type="entry name" value="S-adenosyl-L-methionine-dependent methyltransferases"/>
    <property type="match status" value="1"/>
</dbReference>
<dbReference type="PANTHER" id="PTHR33841">
    <property type="entry name" value="DNA METHYLTRANSFERASE YEEA-RELATED"/>
    <property type="match status" value="1"/>
</dbReference>
<keyword evidence="4" id="KW-0949">S-adenosyl-L-methionine</keyword>
<sequence length="1343" mass="153540">MSSDTSDSIQRRLEETTFIEPNGGLLTEQLIQKLRNEKCSEDAVQPKTFQYPGDPPSTTSALEGHISEAWDDLEERWDEVTRDNELYGMDVSDARRRWILKLFEELGFDPEYQQANLSAGELEANLSHFGWPRRDSVTANSETPDTIPPVLHTIKPDKDRPLDDGDHQGAVGRQQSPHDELQRYLNATEDVQWSIVTDGLKLRVLRDYYHTYTRGYVEFDLENIFTNRNYDDFRALYRICHASRFIPRGSGNEAETPIESLYQVALATGVKVGEDLQSNVVEALETLGNGFLNQEIREALEEGGQEAAQAYYQDLLRIVYRLLFLLFAEQRGMMADRGDLYTKEYSISALRERAERKQSQDHQTDLWEGLKVTFHLVGQGVTEEDLNVSGYNGGLFDDEKLEFVQDATCDNDAILSAIHNLTHVEQQGYQQRISYADLGVDEIGAVYESLLEFTPQLAETALELDDRSISRGQFYLDDRGMERKETGSYYTKPELVDELIESALKPVVNDRLEDADTKEEKEEALLDIDVCDPAVGSGAFLIAANNFLGKRLAEIRSDSAYPDEETVRQARRSVVQHCLYGVDLNPMAVELAKVSLWINSAVEDQPLSFLDHRIKQGNSLLGTTPELIAEGLPVDAYETSGGREWHEGNEVRKMVRSENRDLSKDSQLQTGLNWSWDDHDEHVELANEIEGIDEEDITDIEEKAELFDELESSESLRRDRLAHDVWTAAFYWPLDGSADEYPSPRSIERVRRNPPENLERSFDELDGFESMCKRAVEIAERQSFFHWKLEFPAVYSSNGGFDCIIGNPPWEKMDFEEQEFFAVRKPEIANAPTSAKRSEMIENLQDTDPELYEEYQQAAEAAEDTMNFMRESGRYPLTGRGIMNTYALFAELALSNIQPDSLTGMVVPTGIATDANTQYFFREIVEERRLKSLFDFENKKGLFPGVDSRYKFSLLTLSGSDRKQSSFELAFYLIEPDQLQDSERRFKLSREDIELINPNTKNCPTFESKADAELTLELYNSVGVFKNTAEERNPWSIEISRMFNTSDDSNLFKTETELEQNSWNLTGNKFEKGSDLYIPLYEAKLVNQFNHRYSTFEGVPQAEADKGNAVRLGAEELDKPNRLALPRYWLSESEYQDKNGDDWHLAVRDITNATNERTVIASIIPGVATGETLKQISGQSAEESLLLLACLNSFTLDFAARQKVGGTHLSHFILRQLPIPSPNRFERVKLDGEPIRDAILERSIRLMYTAHDLDPFAEEVGEGRGPFTFTGDTQPRKELRMELEALICHVYDLSSDDFEQLFDSFEQIRDREMEEHGRYQTRETIKQKYEEFAPRISMNQDDS</sequence>
<feature type="compositionally biased region" description="Basic and acidic residues" evidence="6">
    <location>
        <begin position="154"/>
        <end position="167"/>
    </location>
</feature>
<evidence type="ECO:0000256" key="5">
    <source>
        <dbReference type="ARBA" id="ARBA00047942"/>
    </source>
</evidence>
<dbReference type="EMBL" id="CP001687">
    <property type="protein sequence ID" value="ACV11880.1"/>
    <property type="molecule type" value="Genomic_DNA"/>
</dbReference>
<comment type="catalytic activity">
    <reaction evidence="5">
        <text>a 2'-deoxyadenosine in DNA + S-adenosyl-L-methionine = an N(6)-methyl-2'-deoxyadenosine in DNA + S-adenosyl-L-homocysteine + H(+)</text>
        <dbReference type="Rhea" id="RHEA:15197"/>
        <dbReference type="Rhea" id="RHEA-COMP:12418"/>
        <dbReference type="Rhea" id="RHEA-COMP:12419"/>
        <dbReference type="ChEBI" id="CHEBI:15378"/>
        <dbReference type="ChEBI" id="CHEBI:57856"/>
        <dbReference type="ChEBI" id="CHEBI:59789"/>
        <dbReference type="ChEBI" id="CHEBI:90615"/>
        <dbReference type="ChEBI" id="CHEBI:90616"/>
        <dbReference type="EC" id="2.1.1.72"/>
    </reaction>
</comment>
<evidence type="ECO:0000256" key="3">
    <source>
        <dbReference type="ARBA" id="ARBA00022679"/>
    </source>
</evidence>
<gene>
    <name evidence="8" type="ordered locus">Huta_1707</name>
</gene>
<dbReference type="InterPro" id="IPR011639">
    <property type="entry name" value="MethylTrfase_TaqI-like_dom"/>
</dbReference>
<proteinExistence type="predicted"/>
<evidence type="ECO:0000256" key="2">
    <source>
        <dbReference type="ARBA" id="ARBA00022603"/>
    </source>
</evidence>
<protein>
    <recommendedName>
        <fullName evidence="1">site-specific DNA-methyltransferase (adenine-specific)</fullName>
        <ecNumber evidence="1">2.1.1.72</ecNumber>
    </recommendedName>
</protein>
<dbReference type="OrthoDB" id="45790at2157"/>
<evidence type="ECO:0000313" key="8">
    <source>
        <dbReference type="EMBL" id="ACV11880.1"/>
    </source>
</evidence>
<reference evidence="8 9" key="1">
    <citation type="journal article" date="2009" name="Stand. Genomic Sci.">
        <title>Complete genome sequence of Halorhabdus utahensis type strain (AX-2).</title>
        <authorList>
            <person name="Anderson I."/>
            <person name="Tindall B.J."/>
            <person name="Pomrenke H."/>
            <person name="Goker M."/>
            <person name="Lapidus A."/>
            <person name="Nolan M."/>
            <person name="Copeland A."/>
            <person name="Glavina Del Rio T."/>
            <person name="Chen F."/>
            <person name="Tice H."/>
            <person name="Cheng J.F."/>
            <person name="Lucas S."/>
            <person name="Chertkov O."/>
            <person name="Bruce D."/>
            <person name="Brettin T."/>
            <person name="Detter J.C."/>
            <person name="Han C."/>
            <person name="Goodwin L."/>
            <person name="Land M."/>
            <person name="Hauser L."/>
            <person name="Chang Y.J."/>
            <person name="Jeffries C.D."/>
            <person name="Pitluck S."/>
            <person name="Pati A."/>
            <person name="Mavromatis K."/>
            <person name="Ivanova N."/>
            <person name="Ovchinnikova G."/>
            <person name="Chen A."/>
            <person name="Palaniappan K."/>
            <person name="Chain P."/>
            <person name="Rohde M."/>
            <person name="Bristow J."/>
            <person name="Eisen J.A."/>
            <person name="Markowitz V."/>
            <person name="Hugenholtz P."/>
            <person name="Kyrpides N.C."/>
            <person name="Klenk H.P."/>
        </authorList>
    </citation>
    <scope>NUCLEOTIDE SEQUENCE [LARGE SCALE GENOMIC DNA]</scope>
    <source>
        <strain evidence="9">DSM 12940 / JCM 11049 / AX-2</strain>
    </source>
</reference>
<keyword evidence="2" id="KW-0489">Methyltransferase</keyword>
<dbReference type="InterPro" id="IPR050953">
    <property type="entry name" value="N4_N6_ade-DNA_methylase"/>
</dbReference>
<dbReference type="KEGG" id="hut:Huta_1707"/>
<evidence type="ECO:0000259" key="7">
    <source>
        <dbReference type="Pfam" id="PF07669"/>
    </source>
</evidence>
<dbReference type="EC" id="2.1.1.72" evidence="1"/>
<feature type="region of interest" description="Disordered" evidence="6">
    <location>
        <begin position="137"/>
        <end position="178"/>
    </location>
</feature>
<keyword evidence="9" id="KW-1185">Reference proteome</keyword>
<dbReference type="PRINTS" id="PR00507">
    <property type="entry name" value="N12N6MTFRASE"/>
</dbReference>
<evidence type="ECO:0000256" key="1">
    <source>
        <dbReference type="ARBA" id="ARBA00011900"/>
    </source>
</evidence>
<dbReference type="GO" id="GO:0032259">
    <property type="term" value="P:methylation"/>
    <property type="evidence" value="ECO:0007669"/>
    <property type="project" value="UniProtKB-KW"/>
</dbReference>
<evidence type="ECO:0000256" key="4">
    <source>
        <dbReference type="ARBA" id="ARBA00022691"/>
    </source>
</evidence>
<organism evidence="8 9">
    <name type="scientific">Halorhabdus utahensis (strain DSM 12940 / JCM 11049 / AX-2)</name>
    <dbReference type="NCBI Taxonomy" id="519442"/>
    <lineage>
        <taxon>Archaea</taxon>
        <taxon>Methanobacteriati</taxon>
        <taxon>Methanobacteriota</taxon>
        <taxon>Stenosarchaea group</taxon>
        <taxon>Halobacteria</taxon>
        <taxon>Halobacteriales</taxon>
        <taxon>Haloarculaceae</taxon>
        <taxon>Halorhabdus</taxon>
    </lineage>
</organism>
<dbReference type="PANTHER" id="PTHR33841:SF1">
    <property type="entry name" value="DNA METHYLTRANSFERASE A"/>
    <property type="match status" value="1"/>
</dbReference>
<dbReference type="REBASE" id="21690">
    <property type="entry name" value="HutORF1707P"/>
</dbReference>
<dbReference type="Proteomes" id="UP000002071">
    <property type="component" value="Chromosome"/>
</dbReference>
<dbReference type="Pfam" id="PF07669">
    <property type="entry name" value="Eco57I"/>
    <property type="match status" value="1"/>
</dbReference>
<dbReference type="GO" id="GO:0006304">
    <property type="term" value="P:DNA modification"/>
    <property type="evidence" value="ECO:0007669"/>
    <property type="project" value="InterPro"/>
</dbReference>
<keyword evidence="3" id="KW-0808">Transferase</keyword>
<evidence type="ECO:0000313" key="9">
    <source>
        <dbReference type="Proteomes" id="UP000002071"/>
    </source>
</evidence>
<dbReference type="Gene3D" id="3.40.50.150">
    <property type="entry name" value="Vaccinia Virus protein VP39"/>
    <property type="match status" value="2"/>
</dbReference>
<evidence type="ECO:0000256" key="6">
    <source>
        <dbReference type="SAM" id="MobiDB-lite"/>
    </source>
</evidence>
<dbReference type="GeneID" id="8383993"/>
<dbReference type="eggNOG" id="arCOG04814">
    <property type="taxonomic scope" value="Archaea"/>
</dbReference>
<feature type="domain" description="Type II methyltransferase M.TaqI-like" evidence="7">
    <location>
        <begin position="577"/>
        <end position="819"/>
    </location>
</feature>
<dbReference type="STRING" id="519442.Huta_1707"/>
<dbReference type="InterPro" id="IPR029063">
    <property type="entry name" value="SAM-dependent_MTases_sf"/>
</dbReference>